<protein>
    <submittedName>
        <fullName evidence="5">Type I restriction enzyme S subunit</fullName>
        <ecNumber evidence="5">3.1.21.3</ecNumber>
    </submittedName>
</protein>
<dbReference type="Gene3D" id="3.90.220.20">
    <property type="entry name" value="DNA methylase specificity domains"/>
    <property type="match status" value="2"/>
</dbReference>
<comment type="caution">
    <text evidence="5">The sequence shown here is derived from an EMBL/GenBank/DDBJ whole genome shotgun (WGS) entry which is preliminary data.</text>
</comment>
<evidence type="ECO:0000313" key="5">
    <source>
        <dbReference type="EMBL" id="MDQ0394972.1"/>
    </source>
</evidence>
<reference evidence="5 6" key="1">
    <citation type="submission" date="2023-07" db="EMBL/GenBank/DDBJ databases">
        <title>Genomic Encyclopedia of Type Strains, Phase IV (KMG-IV): sequencing the most valuable type-strain genomes for metagenomic binning, comparative biology and taxonomic classification.</title>
        <authorList>
            <person name="Goeker M."/>
        </authorList>
    </citation>
    <scope>NUCLEOTIDE SEQUENCE [LARGE SCALE GENOMIC DNA]</scope>
    <source>
        <strain evidence="5 6">DSM 5896</strain>
    </source>
</reference>
<gene>
    <name evidence="5" type="ORF">J3R73_004764</name>
</gene>
<dbReference type="InterPro" id="IPR051212">
    <property type="entry name" value="Type-I_RE_S_subunit"/>
</dbReference>
<accession>A0ABU0FK35</accession>
<dbReference type="SUPFAM" id="SSF116734">
    <property type="entry name" value="DNA methylase specificity domain"/>
    <property type="match status" value="2"/>
</dbReference>
<comment type="similarity">
    <text evidence="1">Belongs to the type-I restriction system S methylase family.</text>
</comment>
<evidence type="ECO:0000256" key="1">
    <source>
        <dbReference type="ARBA" id="ARBA00010923"/>
    </source>
</evidence>
<evidence type="ECO:0000256" key="2">
    <source>
        <dbReference type="ARBA" id="ARBA00022747"/>
    </source>
</evidence>
<keyword evidence="5" id="KW-0378">Hydrolase</keyword>
<evidence type="ECO:0000256" key="3">
    <source>
        <dbReference type="ARBA" id="ARBA00023125"/>
    </source>
</evidence>
<feature type="domain" description="Type I restriction modification DNA specificity" evidence="4">
    <location>
        <begin position="301"/>
        <end position="404"/>
    </location>
</feature>
<dbReference type="Proteomes" id="UP001237448">
    <property type="component" value="Unassembled WGS sequence"/>
</dbReference>
<dbReference type="InterPro" id="IPR044946">
    <property type="entry name" value="Restrct_endonuc_typeI_TRD_sf"/>
</dbReference>
<name>A0ABU0FK35_9HYPH</name>
<organism evidence="5 6">
    <name type="scientific">Labrys monachus</name>
    <dbReference type="NCBI Taxonomy" id="217067"/>
    <lineage>
        <taxon>Bacteria</taxon>
        <taxon>Pseudomonadati</taxon>
        <taxon>Pseudomonadota</taxon>
        <taxon>Alphaproteobacteria</taxon>
        <taxon>Hyphomicrobiales</taxon>
        <taxon>Xanthobacteraceae</taxon>
        <taxon>Labrys</taxon>
    </lineage>
</organism>
<dbReference type="GO" id="GO:0009035">
    <property type="term" value="F:type I site-specific deoxyribonuclease activity"/>
    <property type="evidence" value="ECO:0007669"/>
    <property type="project" value="UniProtKB-EC"/>
</dbReference>
<dbReference type="Pfam" id="PF01420">
    <property type="entry name" value="Methylase_S"/>
    <property type="match status" value="1"/>
</dbReference>
<keyword evidence="6" id="KW-1185">Reference proteome</keyword>
<proteinExistence type="inferred from homology"/>
<dbReference type="EC" id="3.1.21.3" evidence="5"/>
<dbReference type="PANTHER" id="PTHR43140">
    <property type="entry name" value="TYPE-1 RESTRICTION ENZYME ECOKI SPECIFICITY PROTEIN"/>
    <property type="match status" value="1"/>
</dbReference>
<dbReference type="RefSeq" id="WP_307433042.1">
    <property type="nucleotide sequence ID" value="NZ_JAUSVK010000001.1"/>
</dbReference>
<keyword evidence="3" id="KW-0238">DNA-binding</keyword>
<dbReference type="InterPro" id="IPR000055">
    <property type="entry name" value="Restrct_endonuc_typeI_TRD"/>
</dbReference>
<keyword evidence="2" id="KW-0680">Restriction system</keyword>
<dbReference type="PANTHER" id="PTHR43140:SF1">
    <property type="entry name" value="TYPE I RESTRICTION ENZYME ECOKI SPECIFICITY SUBUNIT"/>
    <property type="match status" value="1"/>
</dbReference>
<sequence length="476" mass="53089">MIDGLRPYPEMKPSGVDWLGEVPVGWDVHRAKYAFREVDDRSEQGDEELLSVSHKTGVTPRSLKNVTMFMAESYEGHKVCRPGDIVVNTMWAWMAALGITRQIGIVSPAYGVYRPRSSAHFEPRFLDYLLRTDVYRAEYVRSSRGITTSRLRLYPPDFLDIPFIQPQLDEQRLIVRFLDWHGAQTAKLVRAKKKIIALLNEQKQAIIHRAVTRGLDPNAKLKPSGVPWLGDVPEGWEVKRLRNISRSITSGSRGWSRYAADQGPLFIRIANLSRTGLHLRFDDVVRLALPAAELGEAARTRTSAGDLLLSITAYIGSVAIVPDDIGEAYVSQHVACCRLIPQVNARWIGYVLLSPVGQAHGTLSMYGGTKQGLSLGDVKNYIVLLPPVEMQDNIADWIDKATRQISDSISAFEHEIALIQEFRTRLIADVVTGKLDVRAAAARLPEIAEIELVDDLTEGDDLDEAIDDTENEEVAA</sequence>
<dbReference type="EMBL" id="JAUSVK010000001">
    <property type="protein sequence ID" value="MDQ0394972.1"/>
    <property type="molecule type" value="Genomic_DNA"/>
</dbReference>
<evidence type="ECO:0000259" key="4">
    <source>
        <dbReference type="Pfam" id="PF01420"/>
    </source>
</evidence>
<evidence type="ECO:0000313" key="6">
    <source>
        <dbReference type="Proteomes" id="UP001237448"/>
    </source>
</evidence>